<evidence type="ECO:0000313" key="16">
    <source>
        <dbReference type="Proteomes" id="UP000602905"/>
    </source>
</evidence>
<keyword evidence="5" id="KW-0847">Vitamin C</keyword>
<evidence type="ECO:0000256" key="12">
    <source>
        <dbReference type="ARBA" id="ARBA00081607"/>
    </source>
</evidence>
<feature type="region of interest" description="Disordered" evidence="13">
    <location>
        <begin position="597"/>
        <end position="616"/>
    </location>
</feature>
<dbReference type="Pfam" id="PF13661">
    <property type="entry name" value="2OG-FeII_Oxy_4"/>
    <property type="match status" value="1"/>
</dbReference>
<dbReference type="PROSITE" id="PS51471">
    <property type="entry name" value="FE2OG_OXY"/>
    <property type="match status" value="1"/>
</dbReference>
<protein>
    <recommendedName>
        <fullName evidence="12">uS12 prolyl 3,4-dihydroxylase</fullName>
    </recommendedName>
</protein>
<dbReference type="InterPro" id="IPR039558">
    <property type="entry name" value="TPA1/OFD1_N"/>
</dbReference>
<evidence type="ECO:0000256" key="8">
    <source>
        <dbReference type="ARBA" id="ARBA00023004"/>
    </source>
</evidence>
<comment type="cofactor">
    <cofactor evidence="1">
        <name>L-ascorbate</name>
        <dbReference type="ChEBI" id="CHEBI:38290"/>
    </cofactor>
</comment>
<dbReference type="InterPro" id="IPR006620">
    <property type="entry name" value="Pro_4_hyd_alph"/>
</dbReference>
<reference evidence="15" key="1">
    <citation type="submission" date="2020-09" db="EMBL/GenBank/DDBJ databases">
        <title>Comparative genome analyses of four rice-infecting Rhizoctonia solani isolates reveal extensive enrichment of homogalacturonan modification genes.</title>
        <authorList>
            <person name="Lee D.-Y."/>
            <person name="Jeon J."/>
            <person name="Kim K.-T."/>
            <person name="Cheong K."/>
            <person name="Song H."/>
            <person name="Choi G."/>
            <person name="Ko J."/>
            <person name="Opiyo S.O."/>
            <person name="Zuo S."/>
            <person name="Madhav S."/>
            <person name="Lee Y.-H."/>
            <person name="Wang G.-L."/>
        </authorList>
    </citation>
    <scope>NUCLEOTIDE SEQUENCE</scope>
    <source>
        <strain evidence="15">AG1-IA WGL</strain>
    </source>
</reference>
<comment type="catalytic activity">
    <reaction evidence="10">
        <text>[ribosomal protein uS12]-L-proline + 2-oxoglutarate + O2 = [ribosomal protein uS12]-(3S)-3-hydroxy-L-proline + succinate + CO2</text>
        <dbReference type="Rhea" id="RHEA:54156"/>
        <dbReference type="Rhea" id="RHEA-COMP:13816"/>
        <dbReference type="Rhea" id="RHEA-COMP:13818"/>
        <dbReference type="ChEBI" id="CHEBI:15379"/>
        <dbReference type="ChEBI" id="CHEBI:16526"/>
        <dbReference type="ChEBI" id="CHEBI:16810"/>
        <dbReference type="ChEBI" id="CHEBI:30031"/>
        <dbReference type="ChEBI" id="CHEBI:50342"/>
        <dbReference type="ChEBI" id="CHEBI:85428"/>
    </reaction>
</comment>
<feature type="region of interest" description="Disordered" evidence="13">
    <location>
        <begin position="1"/>
        <end position="23"/>
    </location>
</feature>
<evidence type="ECO:0000256" key="1">
    <source>
        <dbReference type="ARBA" id="ARBA00001961"/>
    </source>
</evidence>
<evidence type="ECO:0000256" key="3">
    <source>
        <dbReference type="ARBA" id="ARBA00007443"/>
    </source>
</evidence>
<accession>A0A8H7LWJ8</accession>
<evidence type="ECO:0000256" key="13">
    <source>
        <dbReference type="SAM" id="MobiDB-lite"/>
    </source>
</evidence>
<feature type="non-terminal residue" evidence="15">
    <location>
        <position position="616"/>
    </location>
</feature>
<sequence length="616" mass="68609">MVARPLSPSVPADTPDPKRRKTNAAGYEFYPGLLDETNVAGLNAQYAESGPYKHAVVPSLFSDELLKAVKDEILDNVRFTEKETDIYKVHQTGDLASLSYLTPEQQALFPSLLKLREALYSPDFRQFMRDVTGCGPLSGKKQDMSVNSYRKGCHLLNHDDVIGTRRVSYILYMPLPLEEPWKPEWGGALELYPVKTLPDGSPEPECKPTKVVPPSWNQFIFFEIQPGRSFHSVEEVVVDEGGSQRQRLSISGWFHRPQEGEDDYDPEDVPKEKSSLQQLSTSTKAQLQYDLGVLSSTEELMLSDNDKEYLSQFLNPIYLEARAIATLNAKFAEKSSLDLHMFLKETLAAELESGLKELDIKSNIAYRSDKQIPSHDYGSDLPGWELAGPPHRLRYYRDTDELAGQSGVGAIIHRLRTELFSSAAFRSWLAVVAQVIPIGYAVTARRFRPGLDYTLAGANEDENRLDVCLGLTPGAANEGGWDNENWGGWECYMAPHEGEDDPEIYKTANAKSKSIKAASEEATKAADPKGKGKAKAEPESDDEDEDGDGTLLTVYPNFNHLVIALRDAGVLKFVKYVSASAPVSRWDISSEWEVAMLGDDDDDDNDDEDDNEAGYD</sequence>
<evidence type="ECO:0000256" key="2">
    <source>
        <dbReference type="ARBA" id="ARBA00004123"/>
    </source>
</evidence>
<dbReference type="InterPro" id="IPR019601">
    <property type="entry name" value="Oxoglutarate/Fe-dep_Oase_C"/>
</dbReference>
<dbReference type="GO" id="GO:0005634">
    <property type="term" value="C:nucleus"/>
    <property type="evidence" value="ECO:0007669"/>
    <property type="project" value="UniProtKB-SubCell"/>
</dbReference>
<feature type="compositionally biased region" description="Basic and acidic residues" evidence="13">
    <location>
        <begin position="518"/>
        <end position="538"/>
    </location>
</feature>
<feature type="domain" description="Fe2OG dioxygenase" evidence="14">
    <location>
        <begin position="140"/>
        <end position="256"/>
    </location>
</feature>
<keyword evidence="9" id="KW-0539">Nucleus</keyword>
<feature type="region of interest" description="Disordered" evidence="13">
    <location>
        <begin position="255"/>
        <end position="275"/>
    </location>
</feature>
<dbReference type="Gene3D" id="3.60.130.20">
    <property type="entry name" value="Oxoglutarate/iron-dependent oxygenase, C-terminal degradation domain"/>
    <property type="match status" value="1"/>
</dbReference>
<dbReference type="Pfam" id="PF10637">
    <property type="entry name" value="Ofd1_CTDD"/>
    <property type="match status" value="1"/>
</dbReference>
<comment type="subcellular location">
    <subcellularLocation>
        <location evidence="2">Nucleus</location>
    </subcellularLocation>
</comment>
<feature type="compositionally biased region" description="Acidic residues" evidence="13">
    <location>
        <begin position="539"/>
        <end position="548"/>
    </location>
</feature>
<name>A0A8H7LWJ8_9AGAM</name>
<feature type="region of interest" description="Disordered" evidence="13">
    <location>
        <begin position="516"/>
        <end position="548"/>
    </location>
</feature>
<dbReference type="Proteomes" id="UP000602905">
    <property type="component" value="Unassembled WGS sequence"/>
</dbReference>
<evidence type="ECO:0000259" key="14">
    <source>
        <dbReference type="PROSITE" id="PS51471"/>
    </source>
</evidence>
<evidence type="ECO:0000256" key="7">
    <source>
        <dbReference type="ARBA" id="ARBA00023002"/>
    </source>
</evidence>
<keyword evidence="6" id="KW-0223">Dioxygenase</keyword>
<dbReference type="GO" id="GO:0005737">
    <property type="term" value="C:cytoplasm"/>
    <property type="evidence" value="ECO:0007669"/>
    <property type="project" value="TreeGrafter"/>
</dbReference>
<dbReference type="OrthoDB" id="430522at2759"/>
<comment type="catalytic activity">
    <reaction evidence="11">
        <text>[ribosomal protein uS12]-(3S)-3-hydroxy-L-proline + 2-oxoglutarate + O2 = [ribosomal protein uS12]-(3S)-3,4-dihydroxy-L-proline + succinate + CO2</text>
        <dbReference type="Rhea" id="RHEA:54160"/>
        <dbReference type="Rhea" id="RHEA-COMP:13817"/>
        <dbReference type="Rhea" id="RHEA-COMP:13818"/>
        <dbReference type="ChEBI" id="CHEBI:15379"/>
        <dbReference type="ChEBI" id="CHEBI:16526"/>
        <dbReference type="ChEBI" id="CHEBI:16810"/>
        <dbReference type="ChEBI" id="CHEBI:30031"/>
        <dbReference type="ChEBI" id="CHEBI:85428"/>
        <dbReference type="ChEBI" id="CHEBI:138052"/>
    </reaction>
</comment>
<evidence type="ECO:0000256" key="6">
    <source>
        <dbReference type="ARBA" id="ARBA00022964"/>
    </source>
</evidence>
<dbReference type="AlphaFoldDB" id="A0A8H7LWJ8"/>
<evidence type="ECO:0000313" key="15">
    <source>
        <dbReference type="EMBL" id="KAF8709690.1"/>
    </source>
</evidence>
<proteinExistence type="inferred from homology"/>
<dbReference type="GO" id="GO:0009896">
    <property type="term" value="P:positive regulation of catabolic process"/>
    <property type="evidence" value="ECO:0007669"/>
    <property type="project" value="UniProtKB-ARBA"/>
</dbReference>
<dbReference type="InterPro" id="IPR051842">
    <property type="entry name" value="uS12_prolyl_hydroxylase"/>
</dbReference>
<evidence type="ECO:0000256" key="5">
    <source>
        <dbReference type="ARBA" id="ARBA00022896"/>
    </source>
</evidence>
<dbReference type="Gene3D" id="2.60.120.620">
    <property type="entry name" value="q2cbj1_9rhob like domain"/>
    <property type="match status" value="1"/>
</dbReference>
<dbReference type="FunFam" id="2.60.120.620:FF:000014">
    <property type="entry name" value="Prolyl 3,4-dihydroxylase TPA1"/>
    <property type="match status" value="1"/>
</dbReference>
<dbReference type="PANTHER" id="PTHR12117:SF0">
    <property type="entry name" value="PROLYL 3-HYDROXYLASE OGFOD1"/>
    <property type="match status" value="1"/>
</dbReference>
<gene>
    <name evidence="15" type="ORF">RHS03_03096</name>
</gene>
<dbReference type="GO" id="GO:0031543">
    <property type="term" value="F:peptidyl-proline dioxygenase activity"/>
    <property type="evidence" value="ECO:0007669"/>
    <property type="project" value="TreeGrafter"/>
</dbReference>
<evidence type="ECO:0000256" key="10">
    <source>
        <dbReference type="ARBA" id="ARBA00047444"/>
    </source>
</evidence>
<dbReference type="SMART" id="SM00702">
    <property type="entry name" value="P4Hc"/>
    <property type="match status" value="1"/>
</dbReference>
<dbReference type="InterPro" id="IPR043044">
    <property type="entry name" value="TPA1/Ofd1_C"/>
</dbReference>
<dbReference type="GO" id="GO:0010604">
    <property type="term" value="P:positive regulation of macromolecule metabolic process"/>
    <property type="evidence" value="ECO:0007669"/>
    <property type="project" value="UniProtKB-ARBA"/>
</dbReference>
<evidence type="ECO:0000256" key="4">
    <source>
        <dbReference type="ARBA" id="ARBA00022723"/>
    </source>
</evidence>
<comment type="caution">
    <text evidence="15">The sequence shown here is derived from an EMBL/GenBank/DDBJ whole genome shotgun (WGS) entry which is preliminary data.</text>
</comment>
<evidence type="ECO:0000256" key="11">
    <source>
        <dbReference type="ARBA" id="ARBA00051966"/>
    </source>
</evidence>
<keyword evidence="4" id="KW-0479">Metal-binding</keyword>
<dbReference type="GO" id="GO:0031418">
    <property type="term" value="F:L-ascorbic acid binding"/>
    <property type="evidence" value="ECO:0007669"/>
    <property type="project" value="UniProtKB-KW"/>
</dbReference>
<feature type="compositionally biased region" description="Acidic residues" evidence="13">
    <location>
        <begin position="598"/>
        <end position="616"/>
    </location>
</feature>
<dbReference type="GO" id="GO:0006449">
    <property type="term" value="P:regulation of translational termination"/>
    <property type="evidence" value="ECO:0007669"/>
    <property type="project" value="TreeGrafter"/>
</dbReference>
<dbReference type="GO" id="GO:0005506">
    <property type="term" value="F:iron ion binding"/>
    <property type="evidence" value="ECO:0007669"/>
    <property type="project" value="InterPro"/>
</dbReference>
<keyword evidence="7" id="KW-0560">Oxidoreductase</keyword>
<comment type="similarity">
    <text evidence="3">Belongs to the TPA1 family.</text>
</comment>
<organism evidence="15 16">
    <name type="scientific">Rhizoctonia solani</name>
    <dbReference type="NCBI Taxonomy" id="456999"/>
    <lineage>
        <taxon>Eukaryota</taxon>
        <taxon>Fungi</taxon>
        <taxon>Dikarya</taxon>
        <taxon>Basidiomycota</taxon>
        <taxon>Agaricomycotina</taxon>
        <taxon>Agaricomycetes</taxon>
        <taxon>Cantharellales</taxon>
        <taxon>Ceratobasidiaceae</taxon>
        <taxon>Rhizoctonia</taxon>
    </lineage>
</organism>
<dbReference type="PANTHER" id="PTHR12117">
    <property type="entry name" value="HISTONE ACETYLTRANSFERASE COMPLEX"/>
    <property type="match status" value="1"/>
</dbReference>
<dbReference type="InterPro" id="IPR005123">
    <property type="entry name" value="Oxoglu/Fe-dep_dioxygenase_dom"/>
</dbReference>
<keyword evidence="8" id="KW-0408">Iron</keyword>
<evidence type="ECO:0000256" key="9">
    <source>
        <dbReference type="ARBA" id="ARBA00023242"/>
    </source>
</evidence>
<dbReference type="EMBL" id="JACYCD010000048">
    <property type="protein sequence ID" value="KAF8709690.1"/>
    <property type="molecule type" value="Genomic_DNA"/>
</dbReference>